<gene>
    <name evidence="1" type="ordered locus">TSIB_1423</name>
</gene>
<reference evidence="1 2" key="1">
    <citation type="journal article" date="2009" name="Appl. Environ. Microbiol.">
        <title>Metabolic versatility and indigenous origin of the archaeon Thermococcus sibiricus, isolated from a siberian oil reservoir, as revealed by genome analysis.</title>
        <authorList>
            <person name="Mardanov A.V."/>
            <person name="Ravin N.V."/>
            <person name="Svetlitchnyi V.A."/>
            <person name="Beletsky A.V."/>
            <person name="Miroshnichenko M.L."/>
            <person name="Bonch-Osmolovskaya E.A."/>
            <person name="Skryabin K.G."/>
        </authorList>
    </citation>
    <scope>NUCLEOTIDE SEQUENCE [LARGE SCALE GENOMIC DNA]</scope>
    <source>
        <strain evidence="2">DSM 12597 / MM 739</strain>
    </source>
</reference>
<dbReference type="HOGENOM" id="CLU_219927_0_0_2"/>
<dbReference type="KEGG" id="tsi:TSIB_1423"/>
<protein>
    <submittedName>
        <fullName evidence="1">Uncharacterized protein</fullName>
    </submittedName>
</protein>
<dbReference type="AlphaFoldDB" id="C6A4C9"/>
<evidence type="ECO:0000313" key="2">
    <source>
        <dbReference type="Proteomes" id="UP000009079"/>
    </source>
</evidence>
<dbReference type="EMBL" id="CP001463">
    <property type="protein sequence ID" value="ACS90474.1"/>
    <property type="molecule type" value="Genomic_DNA"/>
</dbReference>
<keyword evidence="2" id="KW-1185">Reference proteome</keyword>
<proteinExistence type="predicted"/>
<sequence length="40" mass="5154">MEVREMEIISRLYDYLYLREFERKKKKPVIEELSYIEHLY</sequence>
<dbReference type="STRING" id="604354.TSIB_1423"/>
<name>C6A4C9_THESM</name>
<organism evidence="1 2">
    <name type="scientific">Thermococcus sibiricus (strain DSM 12597 / MM 739)</name>
    <dbReference type="NCBI Taxonomy" id="604354"/>
    <lineage>
        <taxon>Archaea</taxon>
        <taxon>Methanobacteriati</taxon>
        <taxon>Methanobacteriota</taxon>
        <taxon>Thermococci</taxon>
        <taxon>Thermococcales</taxon>
        <taxon>Thermococcaceae</taxon>
        <taxon>Thermococcus</taxon>
    </lineage>
</organism>
<dbReference type="eggNOG" id="arCOG15250">
    <property type="taxonomic scope" value="Archaea"/>
</dbReference>
<accession>C6A4C9</accession>
<evidence type="ECO:0000313" key="1">
    <source>
        <dbReference type="EMBL" id="ACS90474.1"/>
    </source>
</evidence>
<dbReference type="Proteomes" id="UP000009079">
    <property type="component" value="Chromosome"/>
</dbReference>